<evidence type="ECO:0000313" key="2">
    <source>
        <dbReference type="EMBL" id="PLX63534.1"/>
    </source>
</evidence>
<dbReference type="PANTHER" id="PTHR34801:SF6">
    <property type="entry name" value="SLL1620 PROTEIN"/>
    <property type="match status" value="1"/>
</dbReference>
<comment type="caution">
    <text evidence="2">The sequence shown here is derived from an EMBL/GenBank/DDBJ whole genome shotgun (WGS) entry which is preliminary data.</text>
</comment>
<evidence type="ECO:0000256" key="1">
    <source>
        <dbReference type="SAM" id="Phobius"/>
    </source>
</evidence>
<sequence length="157" mass="16931">MKAAFIIVLGITVAVIMLFFILAMVSRSGEPPGLAGGMLSKCPDRPNCVCSEYVEDTAHHIPPIPIPPDNQQNILPLLTSIIGEMGGTVLAERDGYLAATFSSVVFGFVDDLEVRIDTARQLIHIRSGSRVGYSDGGVNAKRTEQLRTLFEAKRTAS</sequence>
<feature type="transmembrane region" description="Helical" evidence="1">
    <location>
        <begin position="6"/>
        <end position="25"/>
    </location>
</feature>
<dbReference type="RefSeq" id="WP_029132641.1">
    <property type="nucleotide sequence ID" value="NZ_CAXXYC010000003.1"/>
</dbReference>
<evidence type="ECO:0000313" key="3">
    <source>
        <dbReference type="Proteomes" id="UP000235015"/>
    </source>
</evidence>
<gene>
    <name evidence="2" type="ORF">C0630_01125</name>
</gene>
<keyword evidence="1" id="KW-0472">Membrane</keyword>
<dbReference type="AlphaFoldDB" id="A0A2N6D1F9"/>
<accession>A0A2N6D1F9</accession>
<proteinExistence type="predicted"/>
<dbReference type="STRING" id="1111735.GCA_000428045_03346"/>
<dbReference type="Pfam" id="PF07386">
    <property type="entry name" value="DUF1499"/>
    <property type="match status" value="1"/>
</dbReference>
<name>A0A2N6D1F9_9GAMM</name>
<reference evidence="2 3" key="1">
    <citation type="submission" date="2017-11" db="EMBL/GenBank/DDBJ databases">
        <title>Genome-resolved metagenomics identifies genetic mobility, metabolic interactions, and unexpected diversity in perchlorate-reducing communities.</title>
        <authorList>
            <person name="Barnum T.P."/>
            <person name="Figueroa I.A."/>
            <person name="Carlstrom C.I."/>
            <person name="Lucas L.N."/>
            <person name="Engelbrektson A.L."/>
            <person name="Coates J.D."/>
        </authorList>
    </citation>
    <scope>NUCLEOTIDE SEQUENCE [LARGE SCALE GENOMIC DNA]</scope>
    <source>
        <strain evidence="2">BM301</strain>
    </source>
</reference>
<dbReference type="EMBL" id="PKUN01000001">
    <property type="protein sequence ID" value="PLX63534.1"/>
    <property type="molecule type" value="Genomic_DNA"/>
</dbReference>
<dbReference type="InterPro" id="IPR010865">
    <property type="entry name" value="DUF1499"/>
</dbReference>
<keyword evidence="1" id="KW-0812">Transmembrane</keyword>
<keyword evidence="1" id="KW-1133">Transmembrane helix</keyword>
<dbReference type="PANTHER" id="PTHR34801">
    <property type="entry name" value="EXPRESSED PROTEIN"/>
    <property type="match status" value="1"/>
</dbReference>
<organism evidence="2 3">
    <name type="scientific">Sedimenticola selenatireducens</name>
    <dbReference type="NCBI Taxonomy" id="191960"/>
    <lineage>
        <taxon>Bacteria</taxon>
        <taxon>Pseudomonadati</taxon>
        <taxon>Pseudomonadota</taxon>
        <taxon>Gammaproteobacteria</taxon>
        <taxon>Chromatiales</taxon>
        <taxon>Sedimenticolaceae</taxon>
        <taxon>Sedimenticola</taxon>
    </lineage>
</organism>
<protein>
    <submittedName>
        <fullName evidence="2">DUF1499 domain-containing protein</fullName>
    </submittedName>
</protein>
<dbReference type="Proteomes" id="UP000235015">
    <property type="component" value="Unassembled WGS sequence"/>
</dbReference>
<dbReference type="PIRSF" id="PIRSF026426">
    <property type="entry name" value="DUF1499"/>
    <property type="match status" value="1"/>
</dbReference>